<evidence type="ECO:0000313" key="4">
    <source>
        <dbReference type="WBParaSite" id="HPBE_0002630501-mRNA-1"/>
    </source>
</evidence>
<organism evidence="3 4">
    <name type="scientific">Heligmosomoides polygyrus</name>
    <name type="common">Parasitic roundworm</name>
    <dbReference type="NCBI Taxonomy" id="6339"/>
    <lineage>
        <taxon>Eukaryota</taxon>
        <taxon>Metazoa</taxon>
        <taxon>Ecdysozoa</taxon>
        <taxon>Nematoda</taxon>
        <taxon>Chromadorea</taxon>
        <taxon>Rhabditida</taxon>
        <taxon>Rhabditina</taxon>
        <taxon>Rhabditomorpha</taxon>
        <taxon>Strongyloidea</taxon>
        <taxon>Heligmosomidae</taxon>
        <taxon>Heligmosomoides</taxon>
    </lineage>
</organism>
<protein>
    <submittedName>
        <fullName evidence="4">DUF223 domain-containing protein</fullName>
    </submittedName>
</protein>
<sequence length="105" mass="11949">MSASTIMRRGDLPGDDDRYVIVFSCGSVVTATWVFVRKVHVFRGRKTDNDDVVLSLCSFVNGYFYHDYAFLDWNDVVIQFLGKVNDGVVLKKEIGERILVNLDLP</sequence>
<accession>A0A3P8IHC0</accession>
<proteinExistence type="predicted"/>
<reference evidence="4" key="2">
    <citation type="submission" date="2019-09" db="UniProtKB">
        <authorList>
            <consortium name="WormBaseParasite"/>
        </authorList>
    </citation>
    <scope>IDENTIFICATION</scope>
</reference>
<keyword evidence="1" id="KW-0812">Transmembrane</keyword>
<reference evidence="2 3" key="1">
    <citation type="submission" date="2018-11" db="EMBL/GenBank/DDBJ databases">
        <authorList>
            <consortium name="Pathogen Informatics"/>
        </authorList>
    </citation>
    <scope>NUCLEOTIDE SEQUENCE [LARGE SCALE GENOMIC DNA]</scope>
</reference>
<evidence type="ECO:0000313" key="2">
    <source>
        <dbReference type="EMBL" id="VDP56869.1"/>
    </source>
</evidence>
<keyword evidence="3" id="KW-1185">Reference proteome</keyword>
<accession>A0A183GUD5</accession>
<dbReference type="EMBL" id="UZAH01039667">
    <property type="protein sequence ID" value="VDP56869.1"/>
    <property type="molecule type" value="Genomic_DNA"/>
</dbReference>
<feature type="transmembrane region" description="Helical" evidence="1">
    <location>
        <begin position="19"/>
        <end position="36"/>
    </location>
</feature>
<evidence type="ECO:0000313" key="3">
    <source>
        <dbReference type="Proteomes" id="UP000050761"/>
    </source>
</evidence>
<keyword evidence="1" id="KW-0472">Membrane</keyword>
<name>A0A183GUD5_HELPZ</name>
<dbReference type="WBParaSite" id="HPBE_0002630501-mRNA-1">
    <property type="protein sequence ID" value="HPBE_0002630501-mRNA-1"/>
    <property type="gene ID" value="HPBE_0002630501"/>
</dbReference>
<gene>
    <name evidence="2" type="ORF">HPBE_LOCUS26304</name>
</gene>
<dbReference type="AlphaFoldDB" id="A0A183GUD5"/>
<evidence type="ECO:0000256" key="1">
    <source>
        <dbReference type="SAM" id="Phobius"/>
    </source>
</evidence>
<keyword evidence="1" id="KW-1133">Transmembrane helix</keyword>
<dbReference type="Proteomes" id="UP000050761">
    <property type="component" value="Unassembled WGS sequence"/>
</dbReference>